<evidence type="ECO:0000313" key="1">
    <source>
        <dbReference type="EMBL" id="EGD74231.1"/>
    </source>
</evidence>
<sequence length="390" mass="42472">MFAAVAAIVVAIVGWRLHDMGEFKLLKDHGVVNPRHVTGFIGVEDLQLVNGTLFGSTEDRSWLRLMLPTSVPVDQRLTEMPDGALLRLDPAFLEAVKNGKVTQFSEDNKMVLEGFSGRFHPHGIFVHELTRDEAAAYPDSPAFLVAAINNKPGERGVELFTWKDTTSNTLKHIGTIAHPLFRWLNDITLVSAGEMYATNWLYETPGTFPSLIESLAKKPVNYVLQCTFNPTTAGNVDCKIVVDKQRMPNGIQFLRASNEIAVVESLAHTITVYSRHDADGSLSVKRVFDTDSACDNLVPLHDGRLLSGCHPKQLTFGFHSAFHTSAPTQVLLLDPSKDADDAAAVQELLLTTTANYSAASVAVPTDTGLLVLGSVNEDGLLVTDAPSNIL</sequence>
<dbReference type="OrthoDB" id="5307922at2759"/>
<dbReference type="InParanoid" id="F2UCC4"/>
<dbReference type="AlphaFoldDB" id="F2UCC4"/>
<gene>
    <name evidence="1" type="ORF">PTSG_06241</name>
</gene>
<dbReference type="PANTHER" id="PTHR11799:SF12">
    <property type="entry name" value="PARAOXONASE-RELATED"/>
    <property type="match status" value="1"/>
</dbReference>
<dbReference type="PANTHER" id="PTHR11799">
    <property type="entry name" value="PARAOXONASE"/>
    <property type="match status" value="1"/>
</dbReference>
<dbReference type="InterPro" id="IPR011042">
    <property type="entry name" value="6-blade_b-propeller_TolB-like"/>
</dbReference>
<keyword evidence="2" id="KW-1185">Reference proteome</keyword>
<dbReference type="SUPFAM" id="SSF63829">
    <property type="entry name" value="Calcium-dependent phosphotriesterase"/>
    <property type="match status" value="1"/>
</dbReference>
<dbReference type="GeneID" id="16073706"/>
<organism evidence="2">
    <name type="scientific">Salpingoeca rosetta (strain ATCC 50818 / BSB-021)</name>
    <dbReference type="NCBI Taxonomy" id="946362"/>
    <lineage>
        <taxon>Eukaryota</taxon>
        <taxon>Choanoflagellata</taxon>
        <taxon>Craspedida</taxon>
        <taxon>Salpingoecidae</taxon>
        <taxon>Salpingoeca</taxon>
    </lineage>
</organism>
<evidence type="ECO:0008006" key="3">
    <source>
        <dbReference type="Google" id="ProtNLM"/>
    </source>
</evidence>
<name>F2UCC4_SALR5</name>
<dbReference type="Proteomes" id="UP000007799">
    <property type="component" value="Unassembled WGS sequence"/>
</dbReference>
<evidence type="ECO:0000313" key="2">
    <source>
        <dbReference type="Proteomes" id="UP000007799"/>
    </source>
</evidence>
<reference evidence="1" key="1">
    <citation type="submission" date="2009-08" db="EMBL/GenBank/DDBJ databases">
        <title>Annotation of Salpingoeca rosetta.</title>
        <authorList>
            <consortium name="The Broad Institute Genome Sequencing Platform"/>
            <person name="Russ C."/>
            <person name="Cuomo C."/>
            <person name="Burger G."/>
            <person name="Gray M.W."/>
            <person name="Holland P.W.H."/>
            <person name="King N."/>
            <person name="Lang F.B.F."/>
            <person name="Roger A.J."/>
            <person name="Ruiz-Trillo I."/>
            <person name="Young S.K."/>
            <person name="Zeng Q."/>
            <person name="Gargeya S."/>
            <person name="Alvarado L."/>
            <person name="Berlin A."/>
            <person name="Chapman S.B."/>
            <person name="Chen Z."/>
            <person name="Freedman E."/>
            <person name="Gellesch M."/>
            <person name="Goldberg J."/>
            <person name="Griggs A."/>
            <person name="Gujja S."/>
            <person name="Heilman E."/>
            <person name="Heiman D."/>
            <person name="Howarth C."/>
            <person name="Mehta T."/>
            <person name="Neiman D."/>
            <person name="Pearson M."/>
            <person name="Roberts A."/>
            <person name="Saif S."/>
            <person name="Shea T."/>
            <person name="Shenoy N."/>
            <person name="Sisk P."/>
            <person name="Stolte C."/>
            <person name="Sykes S."/>
            <person name="White J."/>
            <person name="Yandava C."/>
            <person name="Haas B."/>
            <person name="Nusbaum C."/>
            <person name="Birren B."/>
        </authorList>
    </citation>
    <scope>NUCLEOTIDE SEQUENCE [LARGE SCALE GENOMIC DNA]</scope>
    <source>
        <strain evidence="1">ATCC 50818</strain>
    </source>
</reference>
<proteinExistence type="predicted"/>
<dbReference type="Gene3D" id="2.120.10.30">
    <property type="entry name" value="TolB, C-terminal domain"/>
    <property type="match status" value="1"/>
</dbReference>
<accession>F2UCC4</accession>
<dbReference type="InterPro" id="IPR051288">
    <property type="entry name" value="Serum_paraoxonase/arylesterase"/>
</dbReference>
<protein>
    <recommendedName>
        <fullName evidence="3">Arylesterase</fullName>
    </recommendedName>
</protein>
<dbReference type="EMBL" id="GL832968">
    <property type="protein sequence ID" value="EGD74231.1"/>
    <property type="molecule type" value="Genomic_DNA"/>
</dbReference>
<dbReference type="FunCoup" id="F2UCC4">
    <property type="interactions" value="366"/>
</dbReference>
<dbReference type="KEGG" id="sre:PTSG_06241"/>
<dbReference type="RefSeq" id="XP_004993131.1">
    <property type="nucleotide sequence ID" value="XM_004993074.1"/>
</dbReference>